<keyword evidence="4" id="KW-1185">Reference proteome</keyword>
<evidence type="ECO:0000313" key="3">
    <source>
        <dbReference type="EMBL" id="OZG61856.1"/>
    </source>
</evidence>
<evidence type="ECO:0000256" key="1">
    <source>
        <dbReference type="SAM" id="MobiDB-lite"/>
    </source>
</evidence>
<evidence type="ECO:0000259" key="2">
    <source>
        <dbReference type="Pfam" id="PF25591"/>
    </source>
</evidence>
<dbReference type="Pfam" id="PF25591">
    <property type="entry name" value="LRV_2"/>
    <property type="match status" value="1"/>
</dbReference>
<organism evidence="3 4">
    <name type="scientific">Bifidobacterium myosotis</name>
    <dbReference type="NCBI Taxonomy" id="1630166"/>
    <lineage>
        <taxon>Bacteria</taxon>
        <taxon>Bacillati</taxon>
        <taxon>Actinomycetota</taxon>
        <taxon>Actinomycetes</taxon>
        <taxon>Bifidobacteriales</taxon>
        <taxon>Bifidobacteriaceae</taxon>
        <taxon>Bifidobacterium</taxon>
    </lineage>
</organism>
<name>A0A261FSU5_9BIFI</name>
<evidence type="ECO:0000313" key="4">
    <source>
        <dbReference type="Proteomes" id="UP000216871"/>
    </source>
</evidence>
<sequence length="111" mass="12445">MIGRRRDKASRLDSLRQRQRLPEPAAQSDEHLINDMTAPPEPPIALTPEVACSPDTDPEILWHIAWHVPELRRWLVANPQASPELLEYVSQAGGPGVRRALEILLTSIEEG</sequence>
<dbReference type="Proteomes" id="UP000216871">
    <property type="component" value="Unassembled WGS sequence"/>
</dbReference>
<feature type="domain" description="Leucine rich repeat variant" evidence="2">
    <location>
        <begin position="47"/>
        <end position="102"/>
    </location>
</feature>
<proteinExistence type="predicted"/>
<dbReference type="RefSeq" id="WP_233427943.1">
    <property type="nucleotide sequence ID" value="NZ_MWWW01000001.1"/>
</dbReference>
<feature type="region of interest" description="Disordered" evidence="1">
    <location>
        <begin position="1"/>
        <end position="43"/>
    </location>
</feature>
<dbReference type="AlphaFoldDB" id="A0A261FSU5"/>
<dbReference type="InterPro" id="IPR057893">
    <property type="entry name" value="LRV_2"/>
</dbReference>
<protein>
    <recommendedName>
        <fullName evidence="2">Leucine rich repeat variant domain-containing protein</fullName>
    </recommendedName>
</protein>
<reference evidence="3 4" key="1">
    <citation type="journal article" date="2017" name="BMC Genomics">
        <title>Comparative genomic and phylogenomic analyses of the Bifidobacteriaceae family.</title>
        <authorList>
            <person name="Lugli G.A."/>
            <person name="Milani C."/>
            <person name="Turroni F."/>
            <person name="Duranti S."/>
            <person name="Mancabelli L."/>
            <person name="Mangifesta M."/>
            <person name="Ferrario C."/>
            <person name="Modesto M."/>
            <person name="Mattarelli P."/>
            <person name="Jiri K."/>
            <person name="van Sinderen D."/>
            <person name="Ventura M."/>
        </authorList>
    </citation>
    <scope>NUCLEOTIDE SEQUENCE [LARGE SCALE GENOMIC DNA]</scope>
    <source>
        <strain evidence="3 4">DSM 100196</strain>
    </source>
</reference>
<gene>
    <name evidence="3" type="ORF">BMYO_0006</name>
</gene>
<dbReference type="EMBL" id="MWWW01000001">
    <property type="protein sequence ID" value="OZG61856.1"/>
    <property type="molecule type" value="Genomic_DNA"/>
</dbReference>
<accession>A0A261FSU5</accession>
<comment type="caution">
    <text evidence="3">The sequence shown here is derived from an EMBL/GenBank/DDBJ whole genome shotgun (WGS) entry which is preliminary data.</text>
</comment>